<organism evidence="2 3">
    <name type="scientific">Luteimonas cucumeris</name>
    <dbReference type="NCBI Taxonomy" id="985012"/>
    <lineage>
        <taxon>Bacteria</taxon>
        <taxon>Pseudomonadati</taxon>
        <taxon>Pseudomonadota</taxon>
        <taxon>Gammaproteobacteria</taxon>
        <taxon>Lysobacterales</taxon>
        <taxon>Lysobacteraceae</taxon>
        <taxon>Luteimonas</taxon>
    </lineage>
</organism>
<dbReference type="RefSeq" id="WP_144899533.1">
    <property type="nucleotide sequence ID" value="NZ_VLKN01000004.1"/>
</dbReference>
<dbReference type="SUPFAM" id="SSF159594">
    <property type="entry name" value="XCC0632-like"/>
    <property type="match status" value="1"/>
</dbReference>
<accession>A0A562L683</accession>
<evidence type="ECO:0000313" key="2">
    <source>
        <dbReference type="EMBL" id="TWI02954.1"/>
    </source>
</evidence>
<dbReference type="EMBL" id="VLKN01000004">
    <property type="protein sequence ID" value="TWI02954.1"/>
    <property type="molecule type" value="Genomic_DNA"/>
</dbReference>
<dbReference type="Gene3D" id="3.40.50.10610">
    <property type="entry name" value="ABC-type transport auxiliary lipoprotein component"/>
    <property type="match status" value="1"/>
</dbReference>
<proteinExistence type="predicted"/>
<dbReference type="AlphaFoldDB" id="A0A562L683"/>
<protein>
    <submittedName>
        <fullName evidence="2">Cholesterol transport system auxiliary component</fullName>
    </submittedName>
</protein>
<reference evidence="2 3" key="1">
    <citation type="journal article" date="2015" name="Stand. Genomic Sci.">
        <title>Genomic Encyclopedia of Bacterial and Archaeal Type Strains, Phase III: the genomes of soil and plant-associated and newly described type strains.</title>
        <authorList>
            <person name="Whitman W.B."/>
            <person name="Woyke T."/>
            <person name="Klenk H.P."/>
            <person name="Zhou Y."/>
            <person name="Lilburn T.G."/>
            <person name="Beck B.J."/>
            <person name="De Vos P."/>
            <person name="Vandamme P."/>
            <person name="Eisen J.A."/>
            <person name="Garrity G."/>
            <person name="Hugenholtz P."/>
            <person name="Kyrpides N.C."/>
        </authorList>
    </citation>
    <scope>NUCLEOTIDE SEQUENCE [LARGE SCALE GENOMIC DNA]</scope>
    <source>
        <strain evidence="2 3">CGMCC 1.10821</strain>
    </source>
</reference>
<sequence>MDRPQAPRNGAQPASRRPAAIVVAIALACALLLGGCSSILGGSPRDRVTTYAPDPRISADPAWPAVTWQLAIVPPTSARWTDSLRIAVRPTPGELQVYKGANWAKPPTVMIEDAILRGLEDSGRIPAVARQASGISADYRLIMDLRRFEADYAGAAVPSAVIELNAMLLHRVDQQVVSSRTFLSKQVAASTAIPDVAAAFDPALGDIAKQVAGWTLTEGAVHDHSHRQP</sequence>
<dbReference type="Proteomes" id="UP000315167">
    <property type="component" value="Unassembled WGS sequence"/>
</dbReference>
<keyword evidence="3" id="KW-1185">Reference proteome</keyword>
<gene>
    <name evidence="2" type="ORF">IP90_02056</name>
</gene>
<dbReference type="PROSITE" id="PS51257">
    <property type="entry name" value="PROKAR_LIPOPROTEIN"/>
    <property type="match status" value="1"/>
</dbReference>
<evidence type="ECO:0000259" key="1">
    <source>
        <dbReference type="Pfam" id="PF03886"/>
    </source>
</evidence>
<evidence type="ECO:0000313" key="3">
    <source>
        <dbReference type="Proteomes" id="UP000315167"/>
    </source>
</evidence>
<dbReference type="Pfam" id="PF03886">
    <property type="entry name" value="ABC_trans_aux"/>
    <property type="match status" value="1"/>
</dbReference>
<name>A0A562L683_9GAMM</name>
<feature type="domain" description="ABC-type transport auxiliary lipoprotein component" evidence="1">
    <location>
        <begin position="52"/>
        <end position="212"/>
    </location>
</feature>
<dbReference type="OrthoDB" id="5795476at2"/>
<comment type="caution">
    <text evidence="2">The sequence shown here is derived from an EMBL/GenBank/DDBJ whole genome shotgun (WGS) entry which is preliminary data.</text>
</comment>
<dbReference type="InterPro" id="IPR005586">
    <property type="entry name" value="ABC_trans_aux"/>
</dbReference>